<evidence type="ECO:0000313" key="3">
    <source>
        <dbReference type="Proteomes" id="UP000194841"/>
    </source>
</evidence>
<evidence type="ECO:0000313" key="2">
    <source>
        <dbReference type="EMBL" id="OUL57471.1"/>
    </source>
</evidence>
<proteinExistence type="predicted"/>
<comment type="caution">
    <text evidence="2">The sequence shown here is derived from an EMBL/GenBank/DDBJ whole genome shotgun (WGS) entry which is preliminary data.</text>
</comment>
<dbReference type="AlphaFoldDB" id="A0A244CPC8"/>
<dbReference type="RefSeq" id="WP_086744054.1">
    <property type="nucleotide sequence ID" value="NZ_MWPV01000003.1"/>
</dbReference>
<gene>
    <name evidence="2" type="ORF">B1199_10360</name>
</gene>
<feature type="signal peptide" evidence="1">
    <location>
        <begin position="1"/>
        <end position="21"/>
    </location>
</feature>
<keyword evidence="3" id="KW-1185">Reference proteome</keyword>
<name>A0A244CPC8_PSEDV</name>
<evidence type="ECO:0000256" key="1">
    <source>
        <dbReference type="SAM" id="SignalP"/>
    </source>
</evidence>
<feature type="chain" id="PRO_5012264120" description="Agglutinin biogenesis protein MshK" evidence="1">
    <location>
        <begin position="22"/>
        <end position="108"/>
    </location>
</feature>
<sequence length="108" mass="12235">MKNLFQFSVTIVLLVATPLFAQSLVDPTKPRFLSQGSAKNIAQSKAKWRLESLIHHNGHYKAIISGAIYQQGELLGDYVVAKISQRAVYLTRGNEQLKLELYPHEIKR</sequence>
<evidence type="ECO:0008006" key="4">
    <source>
        <dbReference type="Google" id="ProtNLM"/>
    </source>
</evidence>
<reference evidence="2 3" key="1">
    <citation type="submission" date="2017-02" db="EMBL/GenBank/DDBJ databases">
        <title>Pseudoalteromonas ulvae TC14 Genome.</title>
        <authorList>
            <person name="Molmeret M."/>
        </authorList>
    </citation>
    <scope>NUCLEOTIDE SEQUENCE [LARGE SCALE GENOMIC DNA]</scope>
    <source>
        <strain evidence="2">TC14</strain>
    </source>
</reference>
<protein>
    <recommendedName>
        <fullName evidence="4">Agglutinin biogenesis protein MshK</fullName>
    </recommendedName>
</protein>
<dbReference type="EMBL" id="MWPV01000003">
    <property type="protein sequence ID" value="OUL57471.1"/>
    <property type="molecule type" value="Genomic_DNA"/>
</dbReference>
<accession>A0A244CPC8</accession>
<keyword evidence="1" id="KW-0732">Signal</keyword>
<organism evidence="2 3">
    <name type="scientific">Pseudoalteromonas ulvae</name>
    <dbReference type="NCBI Taxonomy" id="107327"/>
    <lineage>
        <taxon>Bacteria</taxon>
        <taxon>Pseudomonadati</taxon>
        <taxon>Pseudomonadota</taxon>
        <taxon>Gammaproteobacteria</taxon>
        <taxon>Alteromonadales</taxon>
        <taxon>Pseudoalteromonadaceae</taxon>
        <taxon>Pseudoalteromonas</taxon>
    </lineage>
</organism>
<dbReference type="OrthoDB" id="6293639at2"/>
<dbReference type="Proteomes" id="UP000194841">
    <property type="component" value="Unassembled WGS sequence"/>
</dbReference>